<gene>
    <name evidence="1" type="ORF">PHJA_002046600</name>
</gene>
<evidence type="ECO:0000313" key="1">
    <source>
        <dbReference type="EMBL" id="GFP99027.1"/>
    </source>
</evidence>
<reference evidence="1" key="1">
    <citation type="submission" date="2020-07" db="EMBL/GenBank/DDBJ databases">
        <title>Ethylene signaling mediates host invasion by parasitic plants.</title>
        <authorList>
            <person name="Yoshida S."/>
        </authorList>
    </citation>
    <scope>NUCLEOTIDE SEQUENCE</scope>
    <source>
        <strain evidence="1">Okayama</strain>
    </source>
</reference>
<dbReference type="Pfam" id="PF14009">
    <property type="entry name" value="PADRE"/>
    <property type="match status" value="1"/>
</dbReference>
<dbReference type="Proteomes" id="UP000653305">
    <property type="component" value="Unassembled WGS sequence"/>
</dbReference>
<protein>
    <submittedName>
        <fullName evidence="1">Uncharacterized protein</fullName>
    </submittedName>
</protein>
<name>A0A830CE50_9LAMI</name>
<dbReference type="PANTHER" id="PTHR33148">
    <property type="entry name" value="PLASTID MOVEMENT IMPAIRED PROTEIN-RELATED"/>
    <property type="match status" value="1"/>
</dbReference>
<accession>A0A830CE50</accession>
<dbReference type="AlphaFoldDB" id="A0A830CE50"/>
<comment type="caution">
    <text evidence="1">The sequence shown here is derived from an EMBL/GenBank/DDBJ whole genome shotgun (WGS) entry which is preliminary data.</text>
</comment>
<keyword evidence="2" id="KW-1185">Reference proteome</keyword>
<proteinExistence type="predicted"/>
<sequence>MGNCLVLQDKVVRVMKPDGKILEYKSPIKVHQVLSEFSHHAISDKLPVTKHMHPNADMHQGHLYYLLPLPVPSQQPIKKTKKKVRFSDDVKGGDGLATSGVVRIKLVISKQELQAMMLSNGGLVSVDDMMISKVHKEVNVNADESYDDKDVVMPPLKSILEAN</sequence>
<dbReference type="EMBL" id="BMAC01000554">
    <property type="protein sequence ID" value="GFP99027.1"/>
    <property type="molecule type" value="Genomic_DNA"/>
</dbReference>
<dbReference type="OrthoDB" id="1688863at2759"/>
<organism evidence="1 2">
    <name type="scientific">Phtheirospermum japonicum</name>
    <dbReference type="NCBI Taxonomy" id="374723"/>
    <lineage>
        <taxon>Eukaryota</taxon>
        <taxon>Viridiplantae</taxon>
        <taxon>Streptophyta</taxon>
        <taxon>Embryophyta</taxon>
        <taxon>Tracheophyta</taxon>
        <taxon>Spermatophyta</taxon>
        <taxon>Magnoliopsida</taxon>
        <taxon>eudicotyledons</taxon>
        <taxon>Gunneridae</taxon>
        <taxon>Pentapetalae</taxon>
        <taxon>asterids</taxon>
        <taxon>lamiids</taxon>
        <taxon>Lamiales</taxon>
        <taxon>Orobanchaceae</taxon>
        <taxon>Orobanchaceae incertae sedis</taxon>
        <taxon>Phtheirospermum</taxon>
    </lineage>
</organism>
<dbReference type="InterPro" id="IPR025322">
    <property type="entry name" value="PADRE_dom"/>
</dbReference>
<dbReference type="PANTHER" id="PTHR33148:SF46">
    <property type="entry name" value="EMB|CAB85509.1"/>
    <property type="match status" value="1"/>
</dbReference>
<evidence type="ECO:0000313" key="2">
    <source>
        <dbReference type="Proteomes" id="UP000653305"/>
    </source>
</evidence>